<dbReference type="PATRIC" id="fig|451.8.peg.1736"/>
<name>A0A098GGF9_LEGMI</name>
<dbReference type="EMBL" id="LN614830">
    <property type="protein sequence ID" value="CEG60566.1"/>
    <property type="molecule type" value="Genomic_DNA"/>
</dbReference>
<reference evidence="4" key="2">
    <citation type="submission" date="2014-09" db="EMBL/GenBank/DDBJ databases">
        <authorList>
            <person name="Gomez-Valero L."/>
        </authorList>
    </citation>
    <scope>NUCLEOTIDE SEQUENCE [LARGE SCALE GENOMIC DNA]</scope>
    <source>
        <strain evidence="4">ATCC33218</strain>
    </source>
</reference>
<gene>
    <name evidence="2" type="ORF">LMI_1256</name>
    <name evidence="3" type="ORF">SAMN02982997_00148</name>
</gene>
<feature type="compositionally biased region" description="Basic and acidic residues" evidence="1">
    <location>
        <begin position="546"/>
        <end position="558"/>
    </location>
</feature>
<dbReference type="AlphaFoldDB" id="A0A098GGF9"/>
<dbReference type="KEGG" id="tmc:LMI_1256"/>
<evidence type="ECO:0000313" key="5">
    <source>
        <dbReference type="Proteomes" id="UP000182998"/>
    </source>
</evidence>
<reference evidence="2" key="1">
    <citation type="submission" date="2014-09" db="EMBL/GenBank/DDBJ databases">
        <authorList>
            <person name="GOMEZ-VALERO Laura"/>
        </authorList>
    </citation>
    <scope>NUCLEOTIDE SEQUENCE</scope>
    <source>
        <strain evidence="2">ATCC33218</strain>
    </source>
</reference>
<dbReference type="Proteomes" id="UP000182998">
    <property type="component" value="Unassembled WGS sequence"/>
</dbReference>
<sequence length="601" mass="66656">MKIQDVKNALDQYGLHAGYFRWKKESHIQELENFYIKINGKSGAVVKNRQLTDEEYLEVAKIILGKNTWTETASSITLGALANKLGGLEALKYLHQKEKLNAINLKLVEQYTITEEREKTSDIALPPGKDEEHGLMLAQLLELLDSVFPFDVLSEICERGHKGALLNKLTHIQQLVDGKVSEKAAFFLVLNRRNPKLLTDVLVLLNKNGLCDESNIEKLDSLDIHDVTPNSTKIALLKDILSLFAANDPLLMIQTNLTALFNLHELFPAIKAIAEGLCLGAQLNSANIGQLLQKAEAIEKGEEIKAILEHFTQAGWPIEDYWEAILNTTDYSEEIRGAAGRLCLLNLNSMHTGLVLDKLFTAPSEGQSLAEAVELLVREASPLDTEDLKAVLNAEEDAPCLARGIVIARKSPDFCTDARTFISHAPEYAEGLALAYNQLAAAEQNTPKNRKRVLADPENAVFLGLILQYLSRAELITRSNPDSQTNFEGIIENAEYWQGLHIACVRLAKKGKLNQSNLTLLLDTPDDAQAIAEILCEGSLEEFQEKPILTRRDGEKQPGKQGSGLFRLFSFLSNEGRESPKSSYESDSEESEEELSAEGPQ</sequence>
<dbReference type="EMBL" id="FMVN01000001">
    <property type="protein sequence ID" value="SCX81869.1"/>
    <property type="molecule type" value="Genomic_DNA"/>
</dbReference>
<reference evidence="3 5" key="3">
    <citation type="submission" date="2016-10" db="EMBL/GenBank/DDBJ databases">
        <authorList>
            <person name="Varghese N."/>
            <person name="Submissions S."/>
        </authorList>
    </citation>
    <scope>NUCLEOTIDE SEQUENCE [LARGE SCALE GENOMIC DNA]</scope>
    <source>
        <strain evidence="3 5">ATCC 33218</strain>
    </source>
</reference>
<accession>A0A098GGF9</accession>
<feature type="compositionally biased region" description="Acidic residues" evidence="1">
    <location>
        <begin position="586"/>
        <end position="601"/>
    </location>
</feature>
<evidence type="ECO:0000313" key="2">
    <source>
        <dbReference type="EMBL" id="CEG60566.1"/>
    </source>
</evidence>
<evidence type="ECO:0000313" key="4">
    <source>
        <dbReference type="Proteomes" id="UP000032414"/>
    </source>
</evidence>
<dbReference type="HOGENOM" id="CLU_421385_0_0_6"/>
<dbReference type="RefSeq" id="WP_045098960.1">
    <property type="nucleotide sequence ID" value="NZ_CP020614.1"/>
</dbReference>
<dbReference type="Proteomes" id="UP000032414">
    <property type="component" value="Chromosome I"/>
</dbReference>
<dbReference type="OrthoDB" id="5651004at2"/>
<feature type="region of interest" description="Disordered" evidence="1">
    <location>
        <begin position="546"/>
        <end position="565"/>
    </location>
</feature>
<proteinExistence type="predicted"/>
<feature type="region of interest" description="Disordered" evidence="1">
    <location>
        <begin position="571"/>
        <end position="601"/>
    </location>
</feature>
<protein>
    <submittedName>
        <fullName evidence="2">Uncharacterized protein</fullName>
    </submittedName>
</protein>
<organism evidence="2 4">
    <name type="scientific">Legionella micdadei</name>
    <name type="common">Tatlockia micdadei</name>
    <dbReference type="NCBI Taxonomy" id="451"/>
    <lineage>
        <taxon>Bacteria</taxon>
        <taxon>Pseudomonadati</taxon>
        <taxon>Pseudomonadota</taxon>
        <taxon>Gammaproteobacteria</taxon>
        <taxon>Legionellales</taxon>
        <taxon>Legionellaceae</taxon>
        <taxon>Legionella</taxon>
    </lineage>
</organism>
<evidence type="ECO:0000256" key="1">
    <source>
        <dbReference type="SAM" id="MobiDB-lite"/>
    </source>
</evidence>
<evidence type="ECO:0000313" key="3">
    <source>
        <dbReference type="EMBL" id="SCX81869.1"/>
    </source>
</evidence>
<dbReference type="STRING" id="451.B6N58_09245"/>
<keyword evidence="5" id="KW-1185">Reference proteome</keyword>